<dbReference type="PANTHER" id="PTHR23044:SF61">
    <property type="entry name" value="3'-5' EXORIBONUCLEASE 1-RELATED"/>
    <property type="match status" value="1"/>
</dbReference>
<sequence>MSTPKLCLVIDCEATCWERNPPSGTPAEERKNEIIEFGLTTISMPDKEIVESRSIIVRPTTTEISDFCTQLTTLTPKFVEKNGISYSEALDILRTEYRCNRNLWASWDCYDRDIILRQCQREHIRSPFNMNHLNIKSKFCWKYGFNCGVRKALRHVGLDFEGTPHRGIDDSLMIAKILLNL</sequence>
<keyword evidence="1" id="KW-0540">Nuclease</keyword>
<comment type="caution">
    <text evidence="5">The sequence shown here is derived from an EMBL/GenBank/DDBJ whole genome shotgun (WGS) entry which is preliminary data.</text>
</comment>
<dbReference type="GO" id="GO:0000175">
    <property type="term" value="F:3'-5'-RNA exonuclease activity"/>
    <property type="evidence" value="ECO:0007669"/>
    <property type="project" value="InterPro"/>
</dbReference>
<accession>A0A0F9PXK5</accession>
<dbReference type="PANTHER" id="PTHR23044">
    <property type="entry name" value="3'-5' EXONUCLEASE ERI1-RELATED"/>
    <property type="match status" value="1"/>
</dbReference>
<dbReference type="AlphaFoldDB" id="A0A0F9PXK5"/>
<dbReference type="InterPro" id="IPR012337">
    <property type="entry name" value="RNaseH-like_sf"/>
</dbReference>
<proteinExistence type="predicted"/>
<keyword evidence="3" id="KW-0269">Exonuclease</keyword>
<gene>
    <name evidence="5" type="ORF">LCGC14_0843560</name>
</gene>
<evidence type="ECO:0000256" key="1">
    <source>
        <dbReference type="ARBA" id="ARBA00022722"/>
    </source>
</evidence>
<dbReference type="Pfam" id="PF00929">
    <property type="entry name" value="RNase_T"/>
    <property type="match status" value="1"/>
</dbReference>
<dbReference type="InterPro" id="IPR013520">
    <property type="entry name" value="Ribonucl_H"/>
</dbReference>
<protein>
    <recommendedName>
        <fullName evidence="4">Exonuclease domain-containing protein</fullName>
    </recommendedName>
</protein>
<dbReference type="EMBL" id="LAZR01002484">
    <property type="protein sequence ID" value="KKN29492.1"/>
    <property type="molecule type" value="Genomic_DNA"/>
</dbReference>
<dbReference type="GO" id="GO:0003676">
    <property type="term" value="F:nucleic acid binding"/>
    <property type="evidence" value="ECO:0007669"/>
    <property type="project" value="InterPro"/>
</dbReference>
<dbReference type="SMART" id="SM00479">
    <property type="entry name" value="EXOIII"/>
    <property type="match status" value="1"/>
</dbReference>
<keyword evidence="2" id="KW-0378">Hydrolase</keyword>
<dbReference type="InterPro" id="IPR047201">
    <property type="entry name" value="ERI-1_3'hExo-like"/>
</dbReference>
<dbReference type="SUPFAM" id="SSF53098">
    <property type="entry name" value="Ribonuclease H-like"/>
    <property type="match status" value="1"/>
</dbReference>
<dbReference type="Gene3D" id="3.30.420.10">
    <property type="entry name" value="Ribonuclease H-like superfamily/Ribonuclease H"/>
    <property type="match status" value="1"/>
</dbReference>
<dbReference type="InterPro" id="IPR036397">
    <property type="entry name" value="RNaseH_sf"/>
</dbReference>
<evidence type="ECO:0000313" key="5">
    <source>
        <dbReference type="EMBL" id="KKN29492.1"/>
    </source>
</evidence>
<evidence type="ECO:0000256" key="3">
    <source>
        <dbReference type="ARBA" id="ARBA00022839"/>
    </source>
</evidence>
<evidence type="ECO:0000256" key="2">
    <source>
        <dbReference type="ARBA" id="ARBA00022801"/>
    </source>
</evidence>
<dbReference type="InterPro" id="IPR051274">
    <property type="entry name" value="3-5_Exoribonuclease"/>
</dbReference>
<name>A0A0F9PXK5_9ZZZZ</name>
<reference evidence="5" key="1">
    <citation type="journal article" date="2015" name="Nature">
        <title>Complex archaea that bridge the gap between prokaryotes and eukaryotes.</title>
        <authorList>
            <person name="Spang A."/>
            <person name="Saw J.H."/>
            <person name="Jorgensen S.L."/>
            <person name="Zaremba-Niedzwiedzka K."/>
            <person name="Martijn J."/>
            <person name="Lind A.E."/>
            <person name="van Eijk R."/>
            <person name="Schleper C."/>
            <person name="Guy L."/>
            <person name="Ettema T.J."/>
        </authorList>
    </citation>
    <scope>NUCLEOTIDE SEQUENCE</scope>
</reference>
<evidence type="ECO:0000259" key="4">
    <source>
        <dbReference type="SMART" id="SM00479"/>
    </source>
</evidence>
<dbReference type="CDD" id="cd06133">
    <property type="entry name" value="ERI-1_3'hExo_like"/>
    <property type="match status" value="1"/>
</dbReference>
<organism evidence="5">
    <name type="scientific">marine sediment metagenome</name>
    <dbReference type="NCBI Taxonomy" id="412755"/>
    <lineage>
        <taxon>unclassified sequences</taxon>
        <taxon>metagenomes</taxon>
        <taxon>ecological metagenomes</taxon>
    </lineage>
</organism>
<feature type="domain" description="Exonuclease" evidence="4">
    <location>
        <begin position="6"/>
        <end position="180"/>
    </location>
</feature>